<dbReference type="EMBL" id="JBHSBI010000002">
    <property type="protein sequence ID" value="MFC4006448.1"/>
    <property type="molecule type" value="Genomic_DNA"/>
</dbReference>
<protein>
    <submittedName>
        <fullName evidence="2">Amidohydrolase</fullName>
    </submittedName>
</protein>
<dbReference type="Pfam" id="PF01979">
    <property type="entry name" value="Amidohydro_1"/>
    <property type="match status" value="1"/>
</dbReference>
<evidence type="ECO:0000313" key="3">
    <source>
        <dbReference type="Proteomes" id="UP001595851"/>
    </source>
</evidence>
<organism evidence="2 3">
    <name type="scientific">Nonomuraea purpurea</name>
    <dbReference type="NCBI Taxonomy" id="1849276"/>
    <lineage>
        <taxon>Bacteria</taxon>
        <taxon>Bacillati</taxon>
        <taxon>Actinomycetota</taxon>
        <taxon>Actinomycetes</taxon>
        <taxon>Streptosporangiales</taxon>
        <taxon>Streptosporangiaceae</taxon>
        <taxon>Nonomuraea</taxon>
    </lineage>
</organism>
<accession>A0ABV8FYA2</accession>
<reference evidence="3" key="1">
    <citation type="journal article" date="2019" name="Int. J. Syst. Evol. Microbiol.">
        <title>The Global Catalogue of Microorganisms (GCM) 10K type strain sequencing project: providing services to taxonomists for standard genome sequencing and annotation.</title>
        <authorList>
            <consortium name="The Broad Institute Genomics Platform"/>
            <consortium name="The Broad Institute Genome Sequencing Center for Infectious Disease"/>
            <person name="Wu L."/>
            <person name="Ma J."/>
        </authorList>
    </citation>
    <scope>NUCLEOTIDE SEQUENCE [LARGE SCALE GENOMIC DNA]</scope>
    <source>
        <strain evidence="3">TBRC 1276</strain>
    </source>
</reference>
<dbReference type="PANTHER" id="PTHR43135:SF3">
    <property type="entry name" value="ALPHA-D-RIBOSE 1-METHYLPHOSPHONATE 5-TRIPHOSPHATE DIPHOSPHATASE"/>
    <property type="match status" value="1"/>
</dbReference>
<evidence type="ECO:0000313" key="2">
    <source>
        <dbReference type="EMBL" id="MFC4006448.1"/>
    </source>
</evidence>
<dbReference type="InterPro" id="IPR032466">
    <property type="entry name" value="Metal_Hydrolase"/>
</dbReference>
<name>A0ABV8FYA2_9ACTN</name>
<sequence length="403" mass="43239">MNLAITSGYVVPIDGDPIDGGTVLIIDGKIAEVGRDVAVPDGVPVVDAAGCWVLPGFVEAHGHLGVYEEAEGWAGQDTNEMTDPNGARLRALDAINPADLAFADALSGGVTTTVIKPGSGNPIGGQTVAIKCWGRSADEMLLKEPVSVKSALGENPKRVYGDQKKLPSTRQGVAAVIRDAFMKAQDYKAKREAAAQEGKPFDRDGTLEILVRVLDGELPWCQHTHRADDIATALRLADEFGYRVVLNHGTEGHLLADTLAERNVPVIIGPLFTSRSKVELRQRSLRNPGILARAGVELAITTDHPVVPIHFLVHQATLAVKEGLDPVVALRSITLNPARIMGLDDRVGALRPGLDGDVVIWSGDPLDVMSRAMRVYVSGREVYAYTDGEPVVADPYYRESSNR</sequence>
<dbReference type="SUPFAM" id="SSF51556">
    <property type="entry name" value="Metallo-dependent hydrolases"/>
    <property type="match status" value="1"/>
</dbReference>
<dbReference type="CDD" id="cd01309">
    <property type="entry name" value="Met_dep_hydrolase_C"/>
    <property type="match status" value="1"/>
</dbReference>
<keyword evidence="3" id="KW-1185">Reference proteome</keyword>
<comment type="caution">
    <text evidence="2">The sequence shown here is derived from an EMBL/GenBank/DDBJ whole genome shotgun (WGS) entry which is preliminary data.</text>
</comment>
<gene>
    <name evidence="2" type="ORF">ACFOY2_04395</name>
</gene>
<evidence type="ECO:0000259" key="1">
    <source>
        <dbReference type="Pfam" id="PF01979"/>
    </source>
</evidence>
<dbReference type="InterPro" id="IPR011059">
    <property type="entry name" value="Metal-dep_hydrolase_composite"/>
</dbReference>
<dbReference type="SUPFAM" id="SSF51338">
    <property type="entry name" value="Composite domain of metallo-dependent hydrolases"/>
    <property type="match status" value="1"/>
</dbReference>
<feature type="domain" description="Amidohydrolase-related" evidence="1">
    <location>
        <begin position="53"/>
        <end position="367"/>
    </location>
</feature>
<dbReference type="PANTHER" id="PTHR43135">
    <property type="entry name" value="ALPHA-D-RIBOSE 1-METHYLPHOSPHONATE 5-TRIPHOSPHATE DIPHOSPHATASE"/>
    <property type="match status" value="1"/>
</dbReference>
<dbReference type="InterPro" id="IPR051781">
    <property type="entry name" value="Metallo-dep_Hydrolase"/>
</dbReference>
<dbReference type="Gene3D" id="3.20.20.140">
    <property type="entry name" value="Metal-dependent hydrolases"/>
    <property type="match status" value="1"/>
</dbReference>
<dbReference type="InterPro" id="IPR006680">
    <property type="entry name" value="Amidohydro-rel"/>
</dbReference>
<dbReference type="RefSeq" id="WP_379526603.1">
    <property type="nucleotide sequence ID" value="NZ_JBHSBI010000002.1"/>
</dbReference>
<dbReference type="Proteomes" id="UP001595851">
    <property type="component" value="Unassembled WGS sequence"/>
</dbReference>
<proteinExistence type="predicted"/>